<name>A0A3N1KSQ2_9PROT</name>
<proteinExistence type="predicted"/>
<gene>
    <name evidence="1" type="ORF">EDC65_5154</name>
</gene>
<dbReference type="Proteomes" id="UP000278222">
    <property type="component" value="Unassembled WGS sequence"/>
</dbReference>
<evidence type="ECO:0000313" key="1">
    <source>
        <dbReference type="EMBL" id="ROP81298.1"/>
    </source>
</evidence>
<dbReference type="AlphaFoldDB" id="A0A3N1KSQ2"/>
<dbReference type="RefSeq" id="WP_123695064.1">
    <property type="nucleotide sequence ID" value="NZ_AP019700.1"/>
</dbReference>
<evidence type="ECO:0000313" key="2">
    <source>
        <dbReference type="Proteomes" id="UP000278222"/>
    </source>
</evidence>
<dbReference type="EMBL" id="RJKX01000018">
    <property type="protein sequence ID" value="ROP81298.1"/>
    <property type="molecule type" value="Genomic_DNA"/>
</dbReference>
<dbReference type="SUPFAM" id="SSF51197">
    <property type="entry name" value="Clavaminate synthase-like"/>
    <property type="match status" value="1"/>
</dbReference>
<reference evidence="1 2" key="1">
    <citation type="submission" date="2018-11" db="EMBL/GenBank/DDBJ databases">
        <title>Genomic Encyclopedia of Type Strains, Phase IV (KMG-IV): sequencing the most valuable type-strain genomes for metagenomic binning, comparative biology and taxonomic classification.</title>
        <authorList>
            <person name="Goeker M."/>
        </authorList>
    </citation>
    <scope>NUCLEOTIDE SEQUENCE [LARGE SCALE GENOMIC DNA]</scope>
    <source>
        <strain evidence="1 2">DSM 5900</strain>
    </source>
</reference>
<comment type="caution">
    <text evidence="1">The sequence shown here is derived from an EMBL/GenBank/DDBJ whole genome shotgun (WGS) entry which is preliminary data.</text>
</comment>
<organism evidence="1 2">
    <name type="scientific">Stella humosa</name>
    <dbReference type="NCBI Taxonomy" id="94"/>
    <lineage>
        <taxon>Bacteria</taxon>
        <taxon>Pseudomonadati</taxon>
        <taxon>Pseudomonadota</taxon>
        <taxon>Alphaproteobacteria</taxon>
        <taxon>Rhodospirillales</taxon>
        <taxon>Stellaceae</taxon>
        <taxon>Stella</taxon>
    </lineage>
</organism>
<accession>A0A3N1KSQ2</accession>
<keyword evidence="2" id="KW-1185">Reference proteome</keyword>
<sequence length="186" mass="20006">MPPFDFATPEDVDRPASAGRFAYDEIGWIADLAPAIALRRGVEPAVLSGGVILTDAHRDAEPLWRLARHPRLTAAARALLGGDVVVATTLLCLDTGFPAGFVVPGAALVTVHLDRQPSNDAPGALHGRFGSVKARLLDENAPEERSGRTFRVVYVAARELDRWPHARRPEPIGEADLWPAAHLAFG</sequence>
<protein>
    <submittedName>
        <fullName evidence="1">Uncharacterized protein</fullName>
    </submittedName>
</protein>